<organism evidence="1 2">
    <name type="scientific">Solirubrobacter phytolaccae</name>
    <dbReference type="NCBI Taxonomy" id="1404360"/>
    <lineage>
        <taxon>Bacteria</taxon>
        <taxon>Bacillati</taxon>
        <taxon>Actinomycetota</taxon>
        <taxon>Thermoleophilia</taxon>
        <taxon>Solirubrobacterales</taxon>
        <taxon>Solirubrobacteraceae</taxon>
        <taxon>Solirubrobacter</taxon>
    </lineage>
</organism>
<name>A0A9X3N6W3_9ACTN</name>
<accession>A0A9X3N6W3</accession>
<dbReference type="Proteomes" id="UP001147653">
    <property type="component" value="Unassembled WGS sequence"/>
</dbReference>
<comment type="caution">
    <text evidence="1">The sequence shown here is derived from an EMBL/GenBank/DDBJ whole genome shotgun (WGS) entry which is preliminary data.</text>
</comment>
<keyword evidence="2" id="KW-1185">Reference proteome</keyword>
<dbReference type="AlphaFoldDB" id="A0A9X3N6W3"/>
<reference evidence="1" key="1">
    <citation type="submission" date="2022-10" db="EMBL/GenBank/DDBJ databases">
        <title>The WGS of Solirubrobacter phytolaccae KCTC 29190.</title>
        <authorList>
            <person name="Jiang Z."/>
        </authorList>
    </citation>
    <scope>NUCLEOTIDE SEQUENCE</scope>
    <source>
        <strain evidence="1">KCTC 29190</strain>
    </source>
</reference>
<gene>
    <name evidence="1" type="ORF">OJ997_11670</name>
</gene>
<dbReference type="EMBL" id="JAPDDP010000017">
    <property type="protein sequence ID" value="MDA0180955.1"/>
    <property type="molecule type" value="Genomic_DNA"/>
</dbReference>
<dbReference type="RefSeq" id="WP_270025266.1">
    <property type="nucleotide sequence ID" value="NZ_JAPDDP010000017.1"/>
</dbReference>
<proteinExistence type="predicted"/>
<evidence type="ECO:0000313" key="1">
    <source>
        <dbReference type="EMBL" id="MDA0180955.1"/>
    </source>
</evidence>
<sequence>MINPTATASATALPVRRLSLVPTSGRGDAAVRRYRLARLRLEDREVARAERFAHLKRSHD</sequence>
<evidence type="ECO:0000313" key="2">
    <source>
        <dbReference type="Proteomes" id="UP001147653"/>
    </source>
</evidence>
<protein>
    <submittedName>
        <fullName evidence="1">Uncharacterized protein</fullName>
    </submittedName>
</protein>